<feature type="binding site" evidence="11">
    <location>
        <position position="257"/>
    </location>
    <ligand>
        <name>Mg(2+)</name>
        <dbReference type="ChEBI" id="CHEBI:18420"/>
    </ligand>
</feature>
<comment type="similarity">
    <text evidence="10">Belongs to the ApbE family.</text>
</comment>
<keyword evidence="12" id="KW-0449">Lipoprotein</keyword>
<sequence>MGSFCDIIIDDKDFFSKNGYKGLEILGEEAFNIGEDLEKKFSFFLPSSELNKLNINKKVQASDEFISLIKESARAWQYTNGKFDITIASILKREGFYKSLPVDLLNSIPDTARKGVLQEIIIDEINKTIEIPQDAWLDCSGIAVGWAVDYMSDFLRSRGVNHFLINAGGDIYCAEKEGQGKWSIGIRKPGSDKISVTVNVENMAVITSGDYEKYVQDSEGNYISHIVDPYTGKSTKREFLGVTVIAPSAITADFLSTAMMAMGPSDAIKLAESLENVDLIFIKNINNKEEIYYSKGAKKYIGR</sequence>
<feature type="binding site" evidence="11">
    <location>
        <position position="253"/>
    </location>
    <ligand>
        <name>Mg(2+)</name>
        <dbReference type="ChEBI" id="CHEBI:18420"/>
    </ligand>
</feature>
<feature type="binding site" evidence="11">
    <location>
        <position position="141"/>
    </location>
    <ligand>
        <name>Mg(2+)</name>
        <dbReference type="ChEBI" id="CHEBI:18420"/>
    </ligand>
</feature>
<dbReference type="PANTHER" id="PTHR30040">
    <property type="entry name" value="THIAMINE BIOSYNTHESIS LIPOPROTEIN APBE"/>
    <property type="match status" value="1"/>
</dbReference>
<keyword evidence="7 10" id="KW-0460">Magnesium</keyword>
<dbReference type="EC" id="2.7.1.180" evidence="1 10"/>
<dbReference type="PANTHER" id="PTHR30040:SF2">
    <property type="entry name" value="FAD:PROTEIN FMN TRANSFERASE"/>
    <property type="match status" value="1"/>
</dbReference>
<evidence type="ECO:0000256" key="4">
    <source>
        <dbReference type="ARBA" id="ARBA00022679"/>
    </source>
</evidence>
<accession>A0A0F0CL75</accession>
<organism evidence="12 13">
    <name type="scientific">Candidatus Omnitrophus magneticus</name>
    <dbReference type="NCBI Taxonomy" id="1609969"/>
    <lineage>
        <taxon>Bacteria</taxon>
        <taxon>Pseudomonadati</taxon>
        <taxon>Candidatus Omnitrophota</taxon>
        <taxon>Candidatus Omnitrophus</taxon>
    </lineage>
</organism>
<dbReference type="EMBL" id="JYNY01000403">
    <property type="protein sequence ID" value="KJJ84093.1"/>
    <property type="molecule type" value="Genomic_DNA"/>
</dbReference>
<dbReference type="PIRSF" id="PIRSF006268">
    <property type="entry name" value="ApbE"/>
    <property type="match status" value="1"/>
</dbReference>
<keyword evidence="5 10" id="KW-0479">Metal-binding</keyword>
<dbReference type="InterPro" id="IPR003374">
    <property type="entry name" value="ApbE-like_sf"/>
</dbReference>
<evidence type="ECO:0000256" key="3">
    <source>
        <dbReference type="ARBA" id="ARBA00022630"/>
    </source>
</evidence>
<comment type="catalytic activity">
    <reaction evidence="9 10">
        <text>L-threonyl-[protein] + FAD = FMN-L-threonyl-[protein] + AMP + H(+)</text>
        <dbReference type="Rhea" id="RHEA:36847"/>
        <dbReference type="Rhea" id="RHEA-COMP:11060"/>
        <dbReference type="Rhea" id="RHEA-COMP:11061"/>
        <dbReference type="ChEBI" id="CHEBI:15378"/>
        <dbReference type="ChEBI" id="CHEBI:30013"/>
        <dbReference type="ChEBI" id="CHEBI:57692"/>
        <dbReference type="ChEBI" id="CHEBI:74257"/>
        <dbReference type="ChEBI" id="CHEBI:456215"/>
        <dbReference type="EC" id="2.7.1.180"/>
    </reaction>
</comment>
<evidence type="ECO:0000256" key="7">
    <source>
        <dbReference type="ARBA" id="ARBA00022842"/>
    </source>
</evidence>
<reference evidence="12 13" key="1">
    <citation type="submission" date="2015-02" db="EMBL/GenBank/DDBJ databases">
        <title>Single-cell genomics of uncultivated deep-branching MTB reveals a conserved set of magnetosome genes.</title>
        <authorList>
            <person name="Kolinko S."/>
            <person name="Richter M."/>
            <person name="Glockner F.O."/>
            <person name="Brachmann A."/>
            <person name="Schuler D."/>
        </authorList>
    </citation>
    <scope>NUCLEOTIDE SEQUENCE [LARGE SCALE GENOMIC DNA]</scope>
    <source>
        <strain evidence="12">SKK-01</strain>
    </source>
</reference>
<evidence type="ECO:0000256" key="10">
    <source>
        <dbReference type="PIRNR" id="PIRNR006268"/>
    </source>
</evidence>
<evidence type="ECO:0000256" key="8">
    <source>
        <dbReference type="ARBA" id="ARBA00031306"/>
    </source>
</evidence>
<dbReference type="AlphaFoldDB" id="A0A0F0CL75"/>
<dbReference type="SUPFAM" id="SSF143631">
    <property type="entry name" value="ApbE-like"/>
    <property type="match status" value="1"/>
</dbReference>
<gene>
    <name evidence="12" type="ORF">OMAG_002010</name>
</gene>
<evidence type="ECO:0000256" key="11">
    <source>
        <dbReference type="PIRSR" id="PIRSR006268-2"/>
    </source>
</evidence>
<keyword evidence="6 10" id="KW-0274">FAD</keyword>
<dbReference type="GO" id="GO:0046872">
    <property type="term" value="F:metal ion binding"/>
    <property type="evidence" value="ECO:0007669"/>
    <property type="project" value="UniProtKB-UniRule"/>
</dbReference>
<protein>
    <recommendedName>
        <fullName evidence="2 10">FAD:protein FMN transferase</fullName>
        <ecNumber evidence="1 10">2.7.1.180</ecNumber>
    </recommendedName>
    <alternativeName>
        <fullName evidence="8 10">Flavin transferase</fullName>
    </alternativeName>
</protein>
<proteinExistence type="inferred from homology"/>
<evidence type="ECO:0000256" key="9">
    <source>
        <dbReference type="ARBA" id="ARBA00048540"/>
    </source>
</evidence>
<evidence type="ECO:0000256" key="6">
    <source>
        <dbReference type="ARBA" id="ARBA00022827"/>
    </source>
</evidence>
<evidence type="ECO:0000256" key="1">
    <source>
        <dbReference type="ARBA" id="ARBA00011955"/>
    </source>
</evidence>
<keyword evidence="3 10" id="KW-0285">Flavoprotein</keyword>
<dbReference type="InterPro" id="IPR024932">
    <property type="entry name" value="ApbE"/>
</dbReference>
<comment type="cofactor">
    <cofactor evidence="11">
        <name>Mg(2+)</name>
        <dbReference type="ChEBI" id="CHEBI:18420"/>
    </cofactor>
    <cofactor evidence="11">
        <name>Mn(2+)</name>
        <dbReference type="ChEBI" id="CHEBI:29035"/>
    </cofactor>
    <text evidence="11">Magnesium. Can also use manganese.</text>
</comment>
<comment type="caution">
    <text evidence="12">The sequence shown here is derived from an EMBL/GenBank/DDBJ whole genome shotgun (WGS) entry which is preliminary data.</text>
</comment>
<keyword evidence="4 10" id="KW-0808">Transferase</keyword>
<dbReference type="Gene3D" id="3.10.520.10">
    <property type="entry name" value="ApbE-like domains"/>
    <property type="match status" value="1"/>
</dbReference>
<evidence type="ECO:0000256" key="5">
    <source>
        <dbReference type="ARBA" id="ARBA00022723"/>
    </source>
</evidence>
<dbReference type="GO" id="GO:0016740">
    <property type="term" value="F:transferase activity"/>
    <property type="evidence" value="ECO:0007669"/>
    <property type="project" value="UniProtKB-UniRule"/>
</dbReference>
<evidence type="ECO:0000313" key="13">
    <source>
        <dbReference type="Proteomes" id="UP000033428"/>
    </source>
</evidence>
<dbReference type="Pfam" id="PF02424">
    <property type="entry name" value="ApbE"/>
    <property type="match status" value="1"/>
</dbReference>
<dbReference type="Proteomes" id="UP000033428">
    <property type="component" value="Unassembled WGS sequence"/>
</dbReference>
<evidence type="ECO:0000313" key="12">
    <source>
        <dbReference type="EMBL" id="KJJ84093.1"/>
    </source>
</evidence>
<evidence type="ECO:0000256" key="2">
    <source>
        <dbReference type="ARBA" id="ARBA00016337"/>
    </source>
</evidence>
<name>A0A0F0CL75_9BACT</name>
<keyword evidence="13" id="KW-1185">Reference proteome</keyword>